<accession>A0ABT8TE87</accession>
<proteinExistence type="inferred from homology"/>
<name>A0ABT8TE87_9GAMM</name>
<evidence type="ECO:0000256" key="3">
    <source>
        <dbReference type="ARBA" id="ARBA00022840"/>
    </source>
</evidence>
<evidence type="ECO:0000256" key="2">
    <source>
        <dbReference type="ARBA" id="ARBA00022741"/>
    </source>
</evidence>
<keyword evidence="6" id="KW-1185">Reference proteome</keyword>
<sequence>MALIGIDLGTTNSLVGYWIAETGEAKLIRNTLKKTMTPSVVGLDDHQRIVVGDIARHRLITHPSMTVSEFKRYMGTDKEFKLGDKKFRAEELSALLLKSLIADAESHLSEKIDSAVISVPAYFSDAQRKATRDAGRLAGIEVKRLINEPTAAAIAYGLHETKDDTTFLIFDIGGGTFDVSILELFDGVMQVNATAGDNRLGGEDFVDSLLSHFLQKNGIVRSELSAKQIAQLRSQCEQAMKQLSTENNADIEFFLDKRPLHLRLSRDSIEACCGDLLRRLRLPLERSLRDANLQSDDLDAVVLVGGASRMPAIRSMVSKMLGKIPRSHINPDETVALGAAIQAALIEGDASLSEVVLTDVAPYTLGVGVVNKQGFFDSGELFHPIIDRNSPVPVSRIDRLVTVRDNQTTLHIVIYQGEARLVKDNIKLGELSLAVPPSAAGEESVDVRFTYDISGLLQVEAEVTSTGVKQQAIIEGNPGALTETEIKSRLAELASLKVHPRENEHNALLVARGERLYELALGDLREYIKDRLGNFEQTLQSQNISEINEAAKELTIIFDQIERESPLL</sequence>
<dbReference type="PANTHER" id="PTHR19375">
    <property type="entry name" value="HEAT SHOCK PROTEIN 70KDA"/>
    <property type="match status" value="1"/>
</dbReference>
<evidence type="ECO:0000313" key="5">
    <source>
        <dbReference type="EMBL" id="MDO3382414.1"/>
    </source>
</evidence>
<dbReference type="Pfam" id="PF00012">
    <property type="entry name" value="HSP70"/>
    <property type="match status" value="2"/>
</dbReference>
<dbReference type="EMBL" id="JAULRT010000052">
    <property type="protein sequence ID" value="MDO3382414.1"/>
    <property type="molecule type" value="Genomic_DNA"/>
</dbReference>
<keyword evidence="3 4" id="KW-0067">ATP-binding</keyword>
<dbReference type="InterPro" id="IPR018181">
    <property type="entry name" value="Heat_shock_70_CS"/>
</dbReference>
<dbReference type="Gene3D" id="3.90.640.10">
    <property type="entry name" value="Actin, Chain A, domain 4"/>
    <property type="match status" value="1"/>
</dbReference>
<dbReference type="Gene3D" id="2.60.34.10">
    <property type="entry name" value="Substrate Binding Domain Of DNAk, Chain A, domain 1"/>
    <property type="match status" value="1"/>
</dbReference>
<dbReference type="PROSITE" id="PS00329">
    <property type="entry name" value="HSP70_2"/>
    <property type="match status" value="1"/>
</dbReference>
<dbReference type="PROSITE" id="PS00297">
    <property type="entry name" value="HSP70_1"/>
    <property type="match status" value="1"/>
</dbReference>
<keyword evidence="2 4" id="KW-0547">Nucleotide-binding</keyword>
<dbReference type="Gene3D" id="3.30.420.40">
    <property type="match status" value="2"/>
</dbReference>
<reference evidence="5" key="1">
    <citation type="submission" date="2023-07" db="EMBL/GenBank/DDBJ databases">
        <title>Gilvimarinus algae sp. nov., isolated from the surface of Kelp.</title>
        <authorList>
            <person name="Sun Y.Y."/>
            <person name="Gong Y."/>
            <person name="Du Z.J."/>
        </authorList>
    </citation>
    <scope>NUCLEOTIDE SEQUENCE</scope>
    <source>
        <strain evidence="5">SDUM040014</strain>
    </source>
</reference>
<evidence type="ECO:0000256" key="4">
    <source>
        <dbReference type="RuleBase" id="RU003322"/>
    </source>
</evidence>
<protein>
    <submittedName>
        <fullName evidence="5">Hsp70 family protein</fullName>
    </submittedName>
</protein>
<evidence type="ECO:0000256" key="1">
    <source>
        <dbReference type="ARBA" id="ARBA00007381"/>
    </source>
</evidence>
<dbReference type="PROSITE" id="PS01036">
    <property type="entry name" value="HSP70_3"/>
    <property type="match status" value="1"/>
</dbReference>
<organism evidence="5 6">
    <name type="scientific">Gilvimarinus algae</name>
    <dbReference type="NCBI Taxonomy" id="3058037"/>
    <lineage>
        <taxon>Bacteria</taxon>
        <taxon>Pseudomonadati</taxon>
        <taxon>Pseudomonadota</taxon>
        <taxon>Gammaproteobacteria</taxon>
        <taxon>Cellvibrionales</taxon>
        <taxon>Cellvibrionaceae</taxon>
        <taxon>Gilvimarinus</taxon>
    </lineage>
</organism>
<gene>
    <name evidence="5" type="ORF">QWI16_09525</name>
</gene>
<dbReference type="Proteomes" id="UP001168380">
    <property type="component" value="Unassembled WGS sequence"/>
</dbReference>
<comment type="caution">
    <text evidence="5">The sequence shown here is derived from an EMBL/GenBank/DDBJ whole genome shotgun (WGS) entry which is preliminary data.</text>
</comment>
<comment type="similarity">
    <text evidence="1 4">Belongs to the heat shock protein 70 family.</text>
</comment>
<dbReference type="InterPro" id="IPR043129">
    <property type="entry name" value="ATPase_NBD"/>
</dbReference>
<dbReference type="InterPro" id="IPR013126">
    <property type="entry name" value="Hsp_70_fam"/>
</dbReference>
<dbReference type="RefSeq" id="WP_302712655.1">
    <property type="nucleotide sequence ID" value="NZ_JAULRT010000052.1"/>
</dbReference>
<dbReference type="SUPFAM" id="SSF53067">
    <property type="entry name" value="Actin-like ATPase domain"/>
    <property type="match status" value="2"/>
</dbReference>
<dbReference type="InterPro" id="IPR029047">
    <property type="entry name" value="HSP70_peptide-bd_sf"/>
</dbReference>
<dbReference type="PRINTS" id="PR00301">
    <property type="entry name" value="HEATSHOCK70"/>
</dbReference>
<evidence type="ECO:0000313" key="6">
    <source>
        <dbReference type="Proteomes" id="UP001168380"/>
    </source>
</evidence>
<dbReference type="SUPFAM" id="SSF100920">
    <property type="entry name" value="Heat shock protein 70kD (HSP70), peptide-binding domain"/>
    <property type="match status" value="1"/>
</dbReference>